<dbReference type="GeneID" id="63683068"/>
<organism evidence="1 2">
    <name type="scientific">Dacryopinax primogenitus (strain DJM 731)</name>
    <name type="common">Brown rot fungus</name>
    <dbReference type="NCBI Taxonomy" id="1858805"/>
    <lineage>
        <taxon>Eukaryota</taxon>
        <taxon>Fungi</taxon>
        <taxon>Dikarya</taxon>
        <taxon>Basidiomycota</taxon>
        <taxon>Agaricomycotina</taxon>
        <taxon>Dacrymycetes</taxon>
        <taxon>Dacrymycetales</taxon>
        <taxon>Dacrymycetaceae</taxon>
        <taxon>Dacryopinax</taxon>
    </lineage>
</organism>
<proteinExistence type="predicted"/>
<dbReference type="RefSeq" id="XP_040631976.1">
    <property type="nucleotide sequence ID" value="XM_040768006.1"/>
</dbReference>
<reference evidence="1 2" key="1">
    <citation type="journal article" date="2012" name="Science">
        <title>The Paleozoic origin of enzymatic lignin decomposition reconstructed from 31 fungal genomes.</title>
        <authorList>
            <person name="Floudas D."/>
            <person name="Binder M."/>
            <person name="Riley R."/>
            <person name="Barry K."/>
            <person name="Blanchette R.A."/>
            <person name="Henrissat B."/>
            <person name="Martinez A.T."/>
            <person name="Otillar R."/>
            <person name="Spatafora J.W."/>
            <person name="Yadav J.S."/>
            <person name="Aerts A."/>
            <person name="Benoit I."/>
            <person name="Boyd A."/>
            <person name="Carlson A."/>
            <person name="Copeland A."/>
            <person name="Coutinho P.M."/>
            <person name="de Vries R.P."/>
            <person name="Ferreira P."/>
            <person name="Findley K."/>
            <person name="Foster B."/>
            <person name="Gaskell J."/>
            <person name="Glotzer D."/>
            <person name="Gorecki P."/>
            <person name="Heitman J."/>
            <person name="Hesse C."/>
            <person name="Hori C."/>
            <person name="Igarashi K."/>
            <person name="Jurgens J.A."/>
            <person name="Kallen N."/>
            <person name="Kersten P."/>
            <person name="Kohler A."/>
            <person name="Kuees U."/>
            <person name="Kumar T.K.A."/>
            <person name="Kuo A."/>
            <person name="LaButti K."/>
            <person name="Larrondo L.F."/>
            <person name="Lindquist E."/>
            <person name="Ling A."/>
            <person name="Lombard V."/>
            <person name="Lucas S."/>
            <person name="Lundell T."/>
            <person name="Martin R."/>
            <person name="McLaughlin D.J."/>
            <person name="Morgenstern I."/>
            <person name="Morin E."/>
            <person name="Murat C."/>
            <person name="Nagy L.G."/>
            <person name="Nolan M."/>
            <person name="Ohm R.A."/>
            <person name="Patyshakuliyeva A."/>
            <person name="Rokas A."/>
            <person name="Ruiz-Duenas F.J."/>
            <person name="Sabat G."/>
            <person name="Salamov A."/>
            <person name="Samejima M."/>
            <person name="Schmutz J."/>
            <person name="Slot J.C."/>
            <person name="St John F."/>
            <person name="Stenlid J."/>
            <person name="Sun H."/>
            <person name="Sun S."/>
            <person name="Syed K."/>
            <person name="Tsang A."/>
            <person name="Wiebenga A."/>
            <person name="Young D."/>
            <person name="Pisabarro A."/>
            <person name="Eastwood D.C."/>
            <person name="Martin F."/>
            <person name="Cullen D."/>
            <person name="Grigoriev I.V."/>
            <person name="Hibbett D.S."/>
        </authorList>
    </citation>
    <scope>NUCLEOTIDE SEQUENCE [LARGE SCALE GENOMIC DNA]</scope>
    <source>
        <strain evidence="1 2">DJM-731 SS1</strain>
    </source>
</reference>
<protein>
    <submittedName>
        <fullName evidence="1">Uncharacterized protein</fullName>
    </submittedName>
</protein>
<dbReference type="Proteomes" id="UP000030653">
    <property type="component" value="Unassembled WGS sequence"/>
</dbReference>
<evidence type="ECO:0000313" key="2">
    <source>
        <dbReference type="Proteomes" id="UP000030653"/>
    </source>
</evidence>
<evidence type="ECO:0000313" key="1">
    <source>
        <dbReference type="EMBL" id="EJU05082.1"/>
    </source>
</evidence>
<dbReference type="EMBL" id="JH795857">
    <property type="protein sequence ID" value="EJU05082.1"/>
    <property type="molecule type" value="Genomic_DNA"/>
</dbReference>
<keyword evidence="2" id="KW-1185">Reference proteome</keyword>
<sequence>MYIITVTLVVIQPAELAANPLPLADSSLPRLPFPPLLIPTPPPTILLLHLIRQLLAAHESLPRLTVQQALLFITLCQHLQTCIAWQEIPGIEHLNTPPAAIPNTVAAFLSDSLGLPPGHIPVLWQALQWTAWTPDRDPTRPTGPLVDPLPFFGQPEEAHQKVQQMAREYMGEVPAVCPEEE</sequence>
<dbReference type="AlphaFoldDB" id="M5GE50"/>
<accession>M5GE50</accession>
<gene>
    <name evidence="1" type="ORF">DACRYDRAFT_104969</name>
</gene>
<name>M5GE50_DACPD</name>
<dbReference type="HOGENOM" id="CLU_1488965_0_0_1"/>